<dbReference type="PANTHER" id="PTHR21192:SF2">
    <property type="entry name" value="NADH DEHYDROGENASE [UBIQUINONE] 1 ALPHA SUBCOMPLEX ASSEMBLY FACTOR 3"/>
    <property type="match status" value="1"/>
</dbReference>
<reference evidence="1 2" key="1">
    <citation type="submission" date="2020-07" db="EMBL/GenBank/DDBJ databases">
        <title>Taxonomic revisions and descriptions of new bacterial species based on genomic comparisons in the high-G+C-content subgroup of the family Alcaligenaceae.</title>
        <authorList>
            <person name="Szabo A."/>
            <person name="Felfoldi T."/>
        </authorList>
    </citation>
    <scope>NUCLEOTIDE SEQUENCE [LARGE SCALE GENOMIC DNA]</scope>
    <source>
        <strain evidence="1 2">LMG 24012</strain>
    </source>
</reference>
<dbReference type="InterPro" id="IPR007523">
    <property type="entry name" value="NDUFAF3/AAMDC"/>
</dbReference>
<dbReference type="Gene3D" id="3.40.1230.10">
    <property type="entry name" value="MTH938-like"/>
    <property type="match status" value="1"/>
</dbReference>
<dbReference type="AlphaFoldDB" id="A0A853G2U9"/>
<dbReference type="SUPFAM" id="SSF64076">
    <property type="entry name" value="MTH938-like"/>
    <property type="match status" value="1"/>
</dbReference>
<dbReference type="EMBL" id="JACCEM010000014">
    <property type="protein sequence ID" value="NYT51668.1"/>
    <property type="molecule type" value="Genomic_DNA"/>
</dbReference>
<proteinExistence type="predicted"/>
<evidence type="ECO:0000313" key="1">
    <source>
        <dbReference type="EMBL" id="NYT51668.1"/>
    </source>
</evidence>
<evidence type="ECO:0008006" key="3">
    <source>
        <dbReference type="Google" id="ProtNLM"/>
    </source>
</evidence>
<gene>
    <name evidence="1" type="ORF">H0A72_20340</name>
</gene>
<dbReference type="RefSeq" id="WP_180158346.1">
    <property type="nucleotide sequence ID" value="NZ_JACCEM010000014.1"/>
</dbReference>
<protein>
    <recommendedName>
        <fullName evidence="3">Xcc1710-like domain-containing protein</fullName>
    </recommendedName>
</protein>
<organism evidence="1 2">
    <name type="scientific">Parapusillimonas granuli</name>
    <dbReference type="NCBI Taxonomy" id="380911"/>
    <lineage>
        <taxon>Bacteria</taxon>
        <taxon>Pseudomonadati</taxon>
        <taxon>Pseudomonadota</taxon>
        <taxon>Betaproteobacteria</taxon>
        <taxon>Burkholderiales</taxon>
        <taxon>Alcaligenaceae</taxon>
        <taxon>Parapusillimonas</taxon>
    </lineage>
</organism>
<dbReference type="PANTHER" id="PTHR21192">
    <property type="entry name" value="NUCLEAR PROTEIN E3-3"/>
    <property type="match status" value="1"/>
</dbReference>
<dbReference type="Proteomes" id="UP000559809">
    <property type="component" value="Unassembled WGS sequence"/>
</dbReference>
<name>A0A853G2U9_9BURK</name>
<evidence type="ECO:0000313" key="2">
    <source>
        <dbReference type="Proteomes" id="UP000559809"/>
    </source>
</evidence>
<comment type="caution">
    <text evidence="1">The sequence shown here is derived from an EMBL/GenBank/DDBJ whole genome shotgun (WGS) entry which is preliminary data.</text>
</comment>
<dbReference type="InterPro" id="IPR036748">
    <property type="entry name" value="MTH938-like_sf"/>
</dbReference>
<dbReference type="Pfam" id="PF04430">
    <property type="entry name" value="DUF498"/>
    <property type="match status" value="1"/>
</dbReference>
<accession>A0A853G2U9</accession>
<sequence length="149" mass="16259">MQLQSESNPALNTVTAFRDDHIEINETAYTHAVYFAPEGEIHEWKVSSAADITTAVLRDIAGLQDEKADPMAFLDDSAAPQKPPDAPEVILIGTGRKQYLLPARVTAPILRLGIGIESMSTQAAARTYNILMSEGRRVIVALLPYKEPA</sequence>
<keyword evidence="2" id="KW-1185">Reference proteome</keyword>